<reference evidence="3" key="1">
    <citation type="submission" date="2023-01" db="EMBL/GenBank/DDBJ databases">
        <title>Metagenome sequencing of chrysophaentin producing Chrysophaeum taylorii.</title>
        <authorList>
            <person name="Davison J."/>
            <person name="Bewley C."/>
        </authorList>
    </citation>
    <scope>NUCLEOTIDE SEQUENCE</scope>
    <source>
        <strain evidence="3">NIES-1699</strain>
    </source>
</reference>
<dbReference type="InterPro" id="IPR006597">
    <property type="entry name" value="Sel1-like"/>
</dbReference>
<evidence type="ECO:0000313" key="4">
    <source>
        <dbReference type="Proteomes" id="UP001230188"/>
    </source>
</evidence>
<dbReference type="Gene3D" id="1.25.40.10">
    <property type="entry name" value="Tetratricopeptide repeat domain"/>
    <property type="match status" value="1"/>
</dbReference>
<dbReference type="SUPFAM" id="SSF81901">
    <property type="entry name" value="HCP-like"/>
    <property type="match status" value="1"/>
</dbReference>
<keyword evidence="4" id="KW-1185">Reference proteome</keyword>
<evidence type="ECO:0000256" key="1">
    <source>
        <dbReference type="ARBA" id="ARBA00022737"/>
    </source>
</evidence>
<dbReference type="InterPro" id="IPR011990">
    <property type="entry name" value="TPR-like_helical_dom_sf"/>
</dbReference>
<dbReference type="InterPro" id="IPR051726">
    <property type="entry name" value="Chitin_Synth_Reg"/>
</dbReference>
<feature type="region of interest" description="Disordered" evidence="2">
    <location>
        <begin position="282"/>
        <end position="349"/>
    </location>
</feature>
<dbReference type="Proteomes" id="UP001230188">
    <property type="component" value="Unassembled WGS sequence"/>
</dbReference>
<protein>
    <submittedName>
        <fullName evidence="3">Uncharacterized protein</fullName>
    </submittedName>
</protein>
<feature type="compositionally biased region" description="Basic and acidic residues" evidence="2">
    <location>
        <begin position="324"/>
        <end position="335"/>
    </location>
</feature>
<dbReference type="PANTHER" id="PTHR46430">
    <property type="entry name" value="PROTEIN SKT5-RELATED"/>
    <property type="match status" value="1"/>
</dbReference>
<name>A0AAD7XKK5_9STRA</name>
<dbReference type="AlphaFoldDB" id="A0AAD7XKK5"/>
<gene>
    <name evidence="3" type="ORF">CTAYLR_005225</name>
</gene>
<proteinExistence type="predicted"/>
<accession>A0AAD7XKK5</accession>
<dbReference type="Pfam" id="PF08238">
    <property type="entry name" value="Sel1"/>
    <property type="match status" value="5"/>
</dbReference>
<comment type="caution">
    <text evidence="3">The sequence shown here is derived from an EMBL/GenBank/DDBJ whole genome shotgun (WGS) entry which is preliminary data.</text>
</comment>
<dbReference type="SMART" id="SM00671">
    <property type="entry name" value="SEL1"/>
    <property type="match status" value="4"/>
</dbReference>
<organism evidence="3 4">
    <name type="scientific">Chrysophaeum taylorii</name>
    <dbReference type="NCBI Taxonomy" id="2483200"/>
    <lineage>
        <taxon>Eukaryota</taxon>
        <taxon>Sar</taxon>
        <taxon>Stramenopiles</taxon>
        <taxon>Ochrophyta</taxon>
        <taxon>Pelagophyceae</taxon>
        <taxon>Pelagomonadales</taxon>
        <taxon>Pelagomonadaceae</taxon>
        <taxon>Chrysophaeum</taxon>
    </lineage>
</organism>
<keyword evidence="1" id="KW-0677">Repeat</keyword>
<dbReference type="EMBL" id="JAQMWT010000421">
    <property type="protein sequence ID" value="KAJ8601574.1"/>
    <property type="molecule type" value="Genomic_DNA"/>
</dbReference>
<sequence length="349" mass="38885">MKLSADDDSKASLATTAVAVVQAERLKKKASAADAVRAKKNELSPEDFATLKTQQAAKAYIRGHPVLRRSLNDRFVPTGDHMLQLALMFETGGLGVAKSEYDALQCHVFASELGQMRSKGIMGEYYERGIVIKRNAKKAWECYRVAARSGDARAQCNIARIQYHGLLGQRQNKHNARVLWETALMKHHRAAQAALGYCHEKGIGGLKPDPNVAKRMYAAAAHQGCARSAFNLGRVYELNLLKLDKCNDDHRLAFAIFYYDRALSLGYERAAERLDVIARATENDNKPHNVDTEADDADHEQSHDESSTGLQHKPKKRASQAEDNETRVEDSDPPRDVAAVNEHIIDRPR</sequence>
<evidence type="ECO:0000256" key="2">
    <source>
        <dbReference type="SAM" id="MobiDB-lite"/>
    </source>
</evidence>
<feature type="compositionally biased region" description="Basic and acidic residues" evidence="2">
    <location>
        <begin position="282"/>
        <end position="291"/>
    </location>
</feature>
<evidence type="ECO:0000313" key="3">
    <source>
        <dbReference type="EMBL" id="KAJ8601574.1"/>
    </source>
</evidence>